<dbReference type="SUPFAM" id="SSF50965">
    <property type="entry name" value="Galactose oxidase, central domain"/>
    <property type="match status" value="1"/>
</dbReference>
<keyword evidence="5" id="KW-1185">Reference proteome</keyword>
<dbReference type="EMBL" id="KV749012">
    <property type="protein sequence ID" value="OCL11664.1"/>
    <property type="molecule type" value="Genomic_DNA"/>
</dbReference>
<gene>
    <name evidence="4" type="ORF">AOQ84DRAFT_386674</name>
</gene>
<dbReference type="InterPro" id="IPR015915">
    <property type="entry name" value="Kelch-typ_b-propeller"/>
</dbReference>
<evidence type="ECO:0000256" key="2">
    <source>
        <dbReference type="ARBA" id="ARBA00022737"/>
    </source>
</evidence>
<feature type="chain" id="PRO_5034618766" description="Kelch repeat protein" evidence="3">
    <location>
        <begin position="30"/>
        <end position="426"/>
    </location>
</feature>
<proteinExistence type="predicted"/>
<dbReference type="InterPro" id="IPR011043">
    <property type="entry name" value="Gal_Oxase/kelch_b-propeller"/>
</dbReference>
<organism evidence="4 5">
    <name type="scientific">Glonium stellatum</name>
    <dbReference type="NCBI Taxonomy" id="574774"/>
    <lineage>
        <taxon>Eukaryota</taxon>
        <taxon>Fungi</taxon>
        <taxon>Dikarya</taxon>
        <taxon>Ascomycota</taxon>
        <taxon>Pezizomycotina</taxon>
        <taxon>Dothideomycetes</taxon>
        <taxon>Pleosporomycetidae</taxon>
        <taxon>Gloniales</taxon>
        <taxon>Gloniaceae</taxon>
        <taxon>Glonium</taxon>
    </lineage>
</organism>
<accession>A0A8E2F745</accession>
<dbReference type="PANTHER" id="PTHR46093">
    <property type="entry name" value="ACYL-COA-BINDING DOMAIN-CONTAINING PROTEIN 5"/>
    <property type="match status" value="1"/>
</dbReference>
<name>A0A8E2F745_9PEZI</name>
<dbReference type="Proteomes" id="UP000250140">
    <property type="component" value="Unassembled WGS sequence"/>
</dbReference>
<dbReference type="PANTHER" id="PTHR46093:SF18">
    <property type="entry name" value="FIBRONECTIN TYPE-III DOMAIN-CONTAINING PROTEIN"/>
    <property type="match status" value="1"/>
</dbReference>
<evidence type="ECO:0008006" key="6">
    <source>
        <dbReference type="Google" id="ProtNLM"/>
    </source>
</evidence>
<evidence type="ECO:0000313" key="4">
    <source>
        <dbReference type="EMBL" id="OCL11664.1"/>
    </source>
</evidence>
<feature type="signal peptide" evidence="3">
    <location>
        <begin position="1"/>
        <end position="29"/>
    </location>
</feature>
<feature type="non-terminal residue" evidence="4">
    <location>
        <position position="426"/>
    </location>
</feature>
<dbReference type="SUPFAM" id="SSF117281">
    <property type="entry name" value="Kelch motif"/>
    <property type="match status" value="1"/>
</dbReference>
<evidence type="ECO:0000313" key="5">
    <source>
        <dbReference type="Proteomes" id="UP000250140"/>
    </source>
</evidence>
<protein>
    <recommendedName>
        <fullName evidence="6">Kelch repeat protein</fullName>
    </recommendedName>
</protein>
<evidence type="ECO:0000256" key="1">
    <source>
        <dbReference type="ARBA" id="ARBA00022441"/>
    </source>
</evidence>
<reference evidence="4 5" key="1">
    <citation type="journal article" date="2016" name="Nat. Commun.">
        <title>Ectomycorrhizal ecology is imprinted in the genome of the dominant symbiotic fungus Cenococcum geophilum.</title>
        <authorList>
            <consortium name="DOE Joint Genome Institute"/>
            <person name="Peter M."/>
            <person name="Kohler A."/>
            <person name="Ohm R.A."/>
            <person name="Kuo A."/>
            <person name="Krutzmann J."/>
            <person name="Morin E."/>
            <person name="Arend M."/>
            <person name="Barry K.W."/>
            <person name="Binder M."/>
            <person name="Choi C."/>
            <person name="Clum A."/>
            <person name="Copeland A."/>
            <person name="Grisel N."/>
            <person name="Haridas S."/>
            <person name="Kipfer T."/>
            <person name="LaButti K."/>
            <person name="Lindquist E."/>
            <person name="Lipzen A."/>
            <person name="Maire R."/>
            <person name="Meier B."/>
            <person name="Mihaltcheva S."/>
            <person name="Molinier V."/>
            <person name="Murat C."/>
            <person name="Poggeler S."/>
            <person name="Quandt C.A."/>
            <person name="Sperisen C."/>
            <person name="Tritt A."/>
            <person name="Tisserant E."/>
            <person name="Crous P.W."/>
            <person name="Henrissat B."/>
            <person name="Nehls U."/>
            <person name="Egli S."/>
            <person name="Spatafora J.W."/>
            <person name="Grigoriev I.V."/>
            <person name="Martin F.M."/>
        </authorList>
    </citation>
    <scope>NUCLEOTIDE SEQUENCE [LARGE SCALE GENOMIC DNA]</scope>
    <source>
        <strain evidence="4 5">CBS 207.34</strain>
    </source>
</reference>
<evidence type="ECO:0000256" key="3">
    <source>
        <dbReference type="SAM" id="SignalP"/>
    </source>
</evidence>
<keyword evidence="2" id="KW-0677">Repeat</keyword>
<dbReference type="AlphaFoldDB" id="A0A8E2F745"/>
<keyword evidence="3" id="KW-0732">Signal</keyword>
<dbReference type="OrthoDB" id="10251809at2759"/>
<dbReference type="Gene3D" id="2.120.10.80">
    <property type="entry name" value="Kelch-type beta propeller"/>
    <property type="match status" value="1"/>
</dbReference>
<sequence length="426" mass="46801">MRRACTGVHLRLLFLCYGAFFILPRLCIAQLNPINQFCSRWEHSSTVKNGMLYIDGGIETYRLDGTNYTVGTNVNNTLGVNLETITVQMNYTWNWWTNITETASPKSVNPTDGATPPTGLIRGAFYQGPSNDPRVYTFGGTSFQGNTSFPGWSGVQTSTTPMWSFDTEKRVWEPFSSNLQITPNYGLSAEAPDQGLAFYLNGQIDNGTSSYTNWLGNNTLNLPGMVIIFLANQTFENISTPGLSEDTYPRVGGSMQYMPSIGKSGILVSLGGAYRNTSGPGNFSRQTLAKFDAVDVFDIASYLENPSSNGTWYTQSTTGDIPPPRIDSCVVAISAPDNSSHNIYMYGGRDPTTSNITLYDDVYALSLPSFTWTNIYSGASPRWGHTCHVVGQRQMLTVGGSLNKTYDGCDWEQRGVAIYDLSAALW</sequence>
<keyword evidence="1" id="KW-0880">Kelch repeat</keyword>